<reference evidence="2" key="1">
    <citation type="submission" date="2021-01" db="EMBL/GenBank/DDBJ databases">
        <authorList>
            <consortium name="Genoscope - CEA"/>
            <person name="William W."/>
        </authorList>
    </citation>
    <scope>NUCLEOTIDE SEQUENCE</scope>
</reference>
<dbReference type="PANTHER" id="PTHR14119:SF3">
    <property type="entry name" value="ISOCHORISMATASE DOMAIN-CONTAINING PROTEIN 2"/>
    <property type="match status" value="1"/>
</dbReference>
<evidence type="ECO:0000313" key="2">
    <source>
        <dbReference type="EMBL" id="CAD8061845.1"/>
    </source>
</evidence>
<dbReference type="EMBL" id="CAJJDM010000031">
    <property type="protein sequence ID" value="CAD8061845.1"/>
    <property type="molecule type" value="Genomic_DNA"/>
</dbReference>
<evidence type="ECO:0000313" key="3">
    <source>
        <dbReference type="Proteomes" id="UP000688137"/>
    </source>
</evidence>
<protein>
    <recommendedName>
        <fullName evidence="1">Isochorismatase-like domain-containing protein</fullName>
    </recommendedName>
</protein>
<keyword evidence="3" id="KW-1185">Reference proteome</keyword>
<organism evidence="2 3">
    <name type="scientific">Paramecium primaurelia</name>
    <dbReference type="NCBI Taxonomy" id="5886"/>
    <lineage>
        <taxon>Eukaryota</taxon>
        <taxon>Sar</taxon>
        <taxon>Alveolata</taxon>
        <taxon>Ciliophora</taxon>
        <taxon>Intramacronucleata</taxon>
        <taxon>Oligohymenophorea</taxon>
        <taxon>Peniculida</taxon>
        <taxon>Parameciidae</taxon>
        <taxon>Paramecium</taxon>
    </lineage>
</organism>
<sequence>MKICQLLRNRVLFFNCDIQTVFNNPKHMYNPGQTIQCAQLMNEAAGILNIPVVYTEQNVKAFGSTIPEVKATIPPNSHYFEKHTFSMYNEDGKKVLSQYPDKNQVVIYGWEAHVCVQQTCLDLVRNGYQVHILTDGTSSNRPLYRSTCYQRLAQQGVVIDNSQSVLYELLQSYKDEKFKPILSLFKKYKYEEVFTTL</sequence>
<dbReference type="OMA" id="QHACANI"/>
<dbReference type="AlphaFoldDB" id="A0A8S1L6I0"/>
<dbReference type="PANTHER" id="PTHR14119">
    <property type="entry name" value="HYDROLASE"/>
    <property type="match status" value="1"/>
</dbReference>
<accession>A0A8S1L6I0</accession>
<dbReference type="Pfam" id="PF00857">
    <property type="entry name" value="Isochorismatase"/>
    <property type="match status" value="1"/>
</dbReference>
<name>A0A8S1L6I0_PARPR</name>
<gene>
    <name evidence="2" type="ORF">PPRIM_AZ9-3.1.T0320201</name>
</gene>
<dbReference type="InterPro" id="IPR050993">
    <property type="entry name" value="Isochorismatase_domain"/>
</dbReference>
<evidence type="ECO:0000259" key="1">
    <source>
        <dbReference type="Pfam" id="PF00857"/>
    </source>
</evidence>
<proteinExistence type="predicted"/>
<dbReference type="InterPro" id="IPR000868">
    <property type="entry name" value="Isochorismatase-like_dom"/>
</dbReference>
<dbReference type="Proteomes" id="UP000688137">
    <property type="component" value="Unassembled WGS sequence"/>
</dbReference>
<feature type="domain" description="Isochorismatase-like" evidence="1">
    <location>
        <begin position="13"/>
        <end position="159"/>
    </location>
</feature>
<comment type="caution">
    <text evidence="2">The sequence shown here is derived from an EMBL/GenBank/DDBJ whole genome shotgun (WGS) entry which is preliminary data.</text>
</comment>